<dbReference type="Proteomes" id="UP000003323">
    <property type="component" value="Unassembled WGS sequence"/>
</dbReference>
<organism evidence="1 2">
    <name type="scientific">Bifidobacterium dentium ATCC 27679</name>
    <dbReference type="NCBI Taxonomy" id="871562"/>
    <lineage>
        <taxon>Bacteria</taxon>
        <taxon>Bacillati</taxon>
        <taxon>Actinomycetota</taxon>
        <taxon>Actinomycetes</taxon>
        <taxon>Bifidobacteriales</taxon>
        <taxon>Bifidobacteriaceae</taxon>
        <taxon>Bifidobacterium</taxon>
    </lineage>
</organism>
<gene>
    <name evidence="1" type="ORF">HMPREF0168_0854</name>
</gene>
<dbReference type="InterPro" id="IPR018963">
    <property type="entry name" value="Mycophage_D29_Gp19"/>
</dbReference>
<evidence type="ECO:0000313" key="1">
    <source>
        <dbReference type="EMBL" id="EFM41461.1"/>
    </source>
</evidence>
<reference evidence="1 2" key="1">
    <citation type="submission" date="2010-08" db="EMBL/GenBank/DDBJ databases">
        <authorList>
            <person name="Muzny D."/>
            <person name="Qin X."/>
            <person name="Deng J."/>
            <person name="Jiang H."/>
            <person name="Liu Y."/>
            <person name="Qu J."/>
            <person name="Song X.-Z."/>
            <person name="Zhang L."/>
            <person name="Thornton R."/>
            <person name="Coyle M."/>
            <person name="Francisco L."/>
            <person name="Jackson L."/>
            <person name="Javaid M."/>
            <person name="Korchina V."/>
            <person name="Kovar C."/>
            <person name="Mata R."/>
            <person name="Mathew T."/>
            <person name="Ngo R."/>
            <person name="Nguyen L."/>
            <person name="Nguyen N."/>
            <person name="Okwuonu G."/>
            <person name="Ongeri F."/>
            <person name="Pham C."/>
            <person name="Simmons D."/>
            <person name="Wilczek-Boney K."/>
            <person name="Hale W."/>
            <person name="Jakkamsetti A."/>
            <person name="Pham P."/>
            <person name="Ruth R."/>
            <person name="San Lucas F."/>
            <person name="Warren J."/>
            <person name="Zhang J."/>
            <person name="Zhao Z."/>
            <person name="Zhou C."/>
            <person name="Zhu D."/>
            <person name="Lee S."/>
            <person name="Bess C."/>
            <person name="Blankenburg K."/>
            <person name="Forbes L."/>
            <person name="Fu Q."/>
            <person name="Gubbala S."/>
            <person name="Hirani K."/>
            <person name="Jayaseelan J.C."/>
            <person name="Lara F."/>
            <person name="Munidasa M."/>
            <person name="Palculict T."/>
            <person name="Patil S."/>
            <person name="Pu L.-L."/>
            <person name="Saada N."/>
            <person name="Tang L."/>
            <person name="Weissenberger G."/>
            <person name="Zhu Y."/>
            <person name="Hemphill L."/>
            <person name="Shang Y."/>
            <person name="Youmans B."/>
            <person name="Ayvaz T."/>
            <person name="Ross M."/>
            <person name="Santibanez J."/>
            <person name="Aqrawi P."/>
            <person name="Gross S."/>
            <person name="Joshi V."/>
            <person name="Fowler G."/>
            <person name="Nazareth L."/>
            <person name="Reid J."/>
            <person name="Worley K."/>
            <person name="Petrosino J."/>
            <person name="Highlander S."/>
            <person name="Gibbs R."/>
        </authorList>
    </citation>
    <scope>NUCLEOTIDE SEQUENCE [LARGE SCALE GENOMIC DNA]</scope>
    <source>
        <strain evidence="1 2">ATCC 27679</strain>
    </source>
</reference>
<accession>E0Q6U6</accession>
<evidence type="ECO:0000313" key="2">
    <source>
        <dbReference type="Proteomes" id="UP000003323"/>
    </source>
</evidence>
<comment type="caution">
    <text evidence="1">The sequence shown here is derived from an EMBL/GenBank/DDBJ whole genome shotgun (WGS) entry which is preliminary data.</text>
</comment>
<dbReference type="RefSeq" id="WP_003841992.1">
    <property type="nucleotide sequence ID" value="NZ_GL405225.1"/>
</dbReference>
<dbReference type="AlphaFoldDB" id="E0Q6U6"/>
<dbReference type="HOGENOM" id="CLU_146523_0_0_11"/>
<protein>
    <submittedName>
        <fullName evidence="1">Phage protein Gp19/Gp15/Gp42</fullName>
    </submittedName>
</protein>
<name>E0Q6U6_9BIFI</name>
<dbReference type="EMBL" id="AEEQ01000009">
    <property type="protein sequence ID" value="EFM41461.1"/>
    <property type="molecule type" value="Genomic_DNA"/>
</dbReference>
<dbReference type="Pfam" id="PF09355">
    <property type="entry name" value="Phage_Gp19"/>
    <property type="match status" value="1"/>
</dbReference>
<sequence>MTDYQVFASLADLENRWHVVDASLTTKAQTALDDASALIIDECNLAGVEVGFISANTLRAITCAMVIRKLTTDDDHLGVTNSSQTAGSFSESFTYTNPMGDLYLTSAERKRLGLRRQHAFAFDTSTTATPTITFRPNPEGVA</sequence>
<proteinExistence type="predicted"/>